<dbReference type="EMBL" id="BSRX01000027">
    <property type="protein sequence ID" value="GLW56421.1"/>
    <property type="molecule type" value="Genomic_DNA"/>
</dbReference>
<dbReference type="GO" id="GO:0044877">
    <property type="term" value="F:protein-containing complex binding"/>
    <property type="evidence" value="ECO:0007669"/>
    <property type="project" value="TreeGrafter"/>
</dbReference>
<dbReference type="InterPro" id="IPR051207">
    <property type="entry name" value="ComplexI_NDUFA9_subunit"/>
</dbReference>
<name>A0A9W6PJX6_9ACTN</name>
<evidence type="ECO:0000259" key="1">
    <source>
        <dbReference type="Pfam" id="PF13460"/>
    </source>
</evidence>
<dbReference type="PANTHER" id="PTHR12126:SF11">
    <property type="entry name" value="NADH DEHYDROGENASE [UBIQUINONE] 1 ALPHA SUBCOMPLEX SUBUNIT 9, MITOCHONDRIAL"/>
    <property type="match status" value="1"/>
</dbReference>
<gene>
    <name evidence="2" type="ORF">Kpho01_44320</name>
</gene>
<reference evidence="2" key="1">
    <citation type="submission" date="2023-02" db="EMBL/GenBank/DDBJ databases">
        <title>Kitasatospora phosalacinea NBRC 14362.</title>
        <authorList>
            <person name="Ichikawa N."/>
            <person name="Sato H."/>
            <person name="Tonouchi N."/>
        </authorList>
    </citation>
    <scope>NUCLEOTIDE SEQUENCE</scope>
    <source>
        <strain evidence="2">NBRC 14362</strain>
    </source>
</reference>
<proteinExistence type="predicted"/>
<dbReference type="PANTHER" id="PTHR12126">
    <property type="entry name" value="NADH-UBIQUINONE OXIDOREDUCTASE 39 KDA SUBUNIT-RELATED"/>
    <property type="match status" value="1"/>
</dbReference>
<organism evidence="2 3">
    <name type="scientific">Kitasatospora phosalacinea</name>
    <dbReference type="NCBI Taxonomy" id="2065"/>
    <lineage>
        <taxon>Bacteria</taxon>
        <taxon>Bacillati</taxon>
        <taxon>Actinomycetota</taxon>
        <taxon>Actinomycetes</taxon>
        <taxon>Kitasatosporales</taxon>
        <taxon>Streptomycetaceae</taxon>
        <taxon>Kitasatospora</taxon>
    </lineage>
</organism>
<evidence type="ECO:0000313" key="2">
    <source>
        <dbReference type="EMBL" id="GLW56421.1"/>
    </source>
</evidence>
<dbReference type="Pfam" id="PF13460">
    <property type="entry name" value="NAD_binding_10"/>
    <property type="match status" value="1"/>
</dbReference>
<dbReference type="OrthoDB" id="9771302at2"/>
<evidence type="ECO:0000313" key="3">
    <source>
        <dbReference type="Proteomes" id="UP001165143"/>
    </source>
</evidence>
<sequence>MKILVTGGTGTLGRHVLPRLVGPGREVRVLTRRARPDTADVAYRVGDLVAGTGLDGALEGVDTVLHLAGGAKGDDTAARHLAAAMARAGGVRHVVMVSVIGAATMPLGWFRAKRDAELAVADSGVPWTVLRAAQFHDLVRDVAGKVGKLPVLPAPGGLRFEPVDARDVADRLVALTLAAPAGLVPDLAGPRDYAFADLVRSTLKRRRPTLPVPLAGKVGRAYRNGENLAGADAVRGTRTWEDFLAGR</sequence>
<dbReference type="Gene3D" id="3.40.50.720">
    <property type="entry name" value="NAD(P)-binding Rossmann-like Domain"/>
    <property type="match status" value="1"/>
</dbReference>
<dbReference type="InterPro" id="IPR036291">
    <property type="entry name" value="NAD(P)-bd_dom_sf"/>
</dbReference>
<accession>A0A9W6PJX6</accession>
<dbReference type="Proteomes" id="UP001165143">
    <property type="component" value="Unassembled WGS sequence"/>
</dbReference>
<dbReference type="RefSeq" id="WP_033253041.1">
    <property type="nucleotide sequence ID" value="NZ_BSRX01000027.1"/>
</dbReference>
<comment type="caution">
    <text evidence="2">The sequence shown here is derived from an EMBL/GenBank/DDBJ whole genome shotgun (WGS) entry which is preliminary data.</text>
</comment>
<protein>
    <submittedName>
        <fullName evidence="2">NmrA family transcriptional regulator</fullName>
    </submittedName>
</protein>
<dbReference type="InterPro" id="IPR016040">
    <property type="entry name" value="NAD(P)-bd_dom"/>
</dbReference>
<feature type="domain" description="NAD(P)-binding" evidence="1">
    <location>
        <begin position="7"/>
        <end position="174"/>
    </location>
</feature>
<dbReference type="SUPFAM" id="SSF51735">
    <property type="entry name" value="NAD(P)-binding Rossmann-fold domains"/>
    <property type="match status" value="1"/>
</dbReference>
<dbReference type="AlphaFoldDB" id="A0A9W6PJX6"/>